<dbReference type="CDD" id="cd00995">
    <property type="entry name" value="PBP2_NikA_DppA_OppA_like"/>
    <property type="match status" value="1"/>
</dbReference>
<dbReference type="GO" id="GO:0043190">
    <property type="term" value="C:ATP-binding cassette (ABC) transporter complex"/>
    <property type="evidence" value="ECO:0007669"/>
    <property type="project" value="InterPro"/>
</dbReference>
<evidence type="ECO:0000313" key="5">
    <source>
        <dbReference type="EMBL" id="CAB4591004.1"/>
    </source>
</evidence>
<feature type="domain" description="Solute-binding protein family 5" evidence="4">
    <location>
        <begin position="82"/>
        <end position="397"/>
    </location>
</feature>
<dbReference type="InterPro" id="IPR030678">
    <property type="entry name" value="Peptide/Ni-bd"/>
</dbReference>
<dbReference type="EMBL" id="CAEZWQ010000057">
    <property type="protein sequence ID" value="CAB4662085.1"/>
    <property type="molecule type" value="Genomic_DNA"/>
</dbReference>
<dbReference type="InterPro" id="IPR039424">
    <property type="entry name" value="SBP_5"/>
</dbReference>
<dbReference type="GO" id="GO:0042597">
    <property type="term" value="C:periplasmic space"/>
    <property type="evidence" value="ECO:0007669"/>
    <property type="project" value="UniProtKB-ARBA"/>
</dbReference>
<dbReference type="SUPFAM" id="SSF53850">
    <property type="entry name" value="Periplasmic binding protein-like II"/>
    <property type="match status" value="1"/>
</dbReference>
<dbReference type="PIRSF" id="PIRSF002741">
    <property type="entry name" value="MppA"/>
    <property type="match status" value="1"/>
</dbReference>
<accession>A0A6J6LNP5</accession>
<evidence type="ECO:0000256" key="3">
    <source>
        <dbReference type="ARBA" id="ARBA00022729"/>
    </source>
</evidence>
<dbReference type="PANTHER" id="PTHR30290">
    <property type="entry name" value="PERIPLASMIC BINDING COMPONENT OF ABC TRANSPORTER"/>
    <property type="match status" value="1"/>
</dbReference>
<dbReference type="Gene3D" id="3.10.105.10">
    <property type="entry name" value="Dipeptide-binding Protein, Domain 3"/>
    <property type="match status" value="1"/>
</dbReference>
<comment type="similarity">
    <text evidence="1">Belongs to the bacterial solute-binding protein 5 family.</text>
</comment>
<evidence type="ECO:0000256" key="1">
    <source>
        <dbReference type="ARBA" id="ARBA00005695"/>
    </source>
</evidence>
<reference evidence="6" key="1">
    <citation type="submission" date="2020-05" db="EMBL/GenBank/DDBJ databases">
        <authorList>
            <person name="Chiriac C."/>
            <person name="Salcher M."/>
            <person name="Ghai R."/>
            <person name="Kavagutti S V."/>
        </authorList>
    </citation>
    <scope>NUCLEOTIDE SEQUENCE</scope>
</reference>
<dbReference type="Pfam" id="PF00496">
    <property type="entry name" value="SBP_bac_5"/>
    <property type="match status" value="1"/>
</dbReference>
<dbReference type="EMBL" id="CAEZUG010000026">
    <property type="protein sequence ID" value="CAB4591004.1"/>
    <property type="molecule type" value="Genomic_DNA"/>
</dbReference>
<keyword evidence="2" id="KW-0813">Transport</keyword>
<gene>
    <name evidence="5" type="ORF">UFOPK1795_00592</name>
    <name evidence="6" type="ORF">UFOPK2275_00610</name>
    <name evidence="7" type="ORF">UFOPK2816_00393</name>
</gene>
<dbReference type="Gene3D" id="3.40.190.10">
    <property type="entry name" value="Periplasmic binding protein-like II"/>
    <property type="match status" value="1"/>
</dbReference>
<dbReference type="GO" id="GO:1904680">
    <property type="term" value="F:peptide transmembrane transporter activity"/>
    <property type="evidence" value="ECO:0007669"/>
    <property type="project" value="TreeGrafter"/>
</dbReference>
<evidence type="ECO:0000313" key="7">
    <source>
        <dbReference type="EMBL" id="CAB4742785.1"/>
    </source>
</evidence>
<organism evidence="6">
    <name type="scientific">freshwater metagenome</name>
    <dbReference type="NCBI Taxonomy" id="449393"/>
    <lineage>
        <taxon>unclassified sequences</taxon>
        <taxon>metagenomes</taxon>
        <taxon>ecological metagenomes</taxon>
    </lineage>
</organism>
<protein>
    <submittedName>
        <fullName evidence="6">Unannotated protein</fullName>
    </submittedName>
</protein>
<sequence>MKKSLKLSGIIAIALSAALVSSTLASAATPAPGQVGSTTLRASHPQKPTSWNYLQDGTSALYVTTYLNILESLFETTATGDLKPLLAKQFTVSKNGLTYTIWLRKATFHDGSPFTSADVVYSLLKNKTALNGILSAPLSMVTSVKAVGPSRVVVTLSRPSNQFASGLGTPATMISPSGYFESDDVGKKLIGTGPFSFGAFRPDVDLTLDAYPKYWGAKPFFKKVIHSFMSDESATISALKTGQLDIVGMLLGAGVDQVKPFLSDSKYSVFFNPATSASYLFLSPTSKVLQDIKVRQAIAYAIDRKPIITAAVGGYGKPSCVVVPTWTSTWNSDYCPYAYNVAKAKALLKEAGFANGLTLDFPYLTLAEFPASFEILTAQLAAVGITVKGRGLDIGTWVQKVWSTATPDYEINHITNNASLLSYGCKGTTPPYGYGILCDPLFESYITKNDQIVSPEKYTAAMKAMTNHITDEAWMIELFSKNEPGIANVKLTGLAKYRTDYEMDYRNIKWSAK</sequence>
<name>A0A6J6LNP5_9ZZZZ</name>
<dbReference type="InterPro" id="IPR000914">
    <property type="entry name" value="SBP_5_dom"/>
</dbReference>
<dbReference type="PANTHER" id="PTHR30290:SF9">
    <property type="entry name" value="OLIGOPEPTIDE-BINDING PROTEIN APPA"/>
    <property type="match status" value="1"/>
</dbReference>
<evidence type="ECO:0000313" key="6">
    <source>
        <dbReference type="EMBL" id="CAB4662085.1"/>
    </source>
</evidence>
<evidence type="ECO:0000256" key="2">
    <source>
        <dbReference type="ARBA" id="ARBA00022448"/>
    </source>
</evidence>
<dbReference type="GO" id="GO:0015833">
    <property type="term" value="P:peptide transport"/>
    <property type="evidence" value="ECO:0007669"/>
    <property type="project" value="TreeGrafter"/>
</dbReference>
<dbReference type="EMBL" id="CAEZZB010000029">
    <property type="protein sequence ID" value="CAB4742785.1"/>
    <property type="molecule type" value="Genomic_DNA"/>
</dbReference>
<evidence type="ECO:0000259" key="4">
    <source>
        <dbReference type="Pfam" id="PF00496"/>
    </source>
</evidence>
<dbReference type="AlphaFoldDB" id="A0A6J6LNP5"/>
<keyword evidence="3" id="KW-0732">Signal</keyword>
<proteinExistence type="inferred from homology"/>